<dbReference type="SUPFAM" id="SSF103378">
    <property type="entry name" value="2-methylcitrate dehydratase PrpD"/>
    <property type="match status" value="1"/>
</dbReference>
<keyword evidence="4" id="KW-0614">Plasmid</keyword>
<dbReference type="Proteomes" id="UP000831684">
    <property type="component" value="Plasmid pB"/>
</dbReference>
<dbReference type="PANTHER" id="PTHR16943:SF8">
    <property type="entry name" value="2-METHYLCITRATE DEHYDRATASE"/>
    <property type="match status" value="1"/>
</dbReference>
<dbReference type="Pfam" id="PF19305">
    <property type="entry name" value="MmgE_PrpD_C"/>
    <property type="match status" value="1"/>
</dbReference>
<gene>
    <name evidence="4" type="ORF">K9D25_22895</name>
</gene>
<comment type="similarity">
    <text evidence="1">Belongs to the PrpD family.</text>
</comment>
<sequence length="467" mass="49474">MPRRETVGIVSDVSAGLHEGDLMHVQSFIHDLRSSDLPAPVMAMARRCLLDLIGVAASGRRTDLARIVTNHAARQFSAGEGRGARMIFDGRRVSPVGAAYAGASLIDSFDAHDGHALTKGHAGVAVLPALLAFWEAENLALDDREVLTSIVIGYEIATRAGIALHASACDYHTSGAWNALACAALGSRLMKLSPAQTREALGTAEYHGPRSQMMRCIDYPTMLKDGSGWGALAGVSAAYLAADGFTGAPALTLEAPEQQALWGDLGSRWYILDQYFKPYPVCRWAQPAVQAAHDLMTAHGLSGSDIADVEVRSFAEAVRLHSARPTTTEEAQYSLPFPLAAMIMRGRLGADEITGAGLRDAAVLDLSSSIRLVEDPEICARFPAERFAIVSLGTKDGRRVTSEWTQAHGGPANPLSDLEVSAKYHSLAGQLGDNRRQAIETMVAAMGAGAPAGDLADLVLEPIGDAA</sequence>
<geneLocation type="plasmid" evidence="4 5">
    <name>pB</name>
</geneLocation>
<evidence type="ECO:0000259" key="3">
    <source>
        <dbReference type="Pfam" id="PF19305"/>
    </source>
</evidence>
<feature type="domain" description="MmgE/PrpD N-terminal" evidence="2">
    <location>
        <begin position="27"/>
        <end position="252"/>
    </location>
</feature>
<dbReference type="Pfam" id="PF03972">
    <property type="entry name" value="MmgE_PrpD_N"/>
    <property type="match status" value="1"/>
</dbReference>
<dbReference type="InterPro" id="IPR042183">
    <property type="entry name" value="MmgE/PrpD_sf_1"/>
</dbReference>
<accession>A0A9E7D6B4</accession>
<dbReference type="GO" id="GO:0016829">
    <property type="term" value="F:lyase activity"/>
    <property type="evidence" value="ECO:0007669"/>
    <property type="project" value="InterPro"/>
</dbReference>
<evidence type="ECO:0000256" key="1">
    <source>
        <dbReference type="ARBA" id="ARBA00006174"/>
    </source>
</evidence>
<protein>
    <submittedName>
        <fullName evidence="4">MmgE/PrpD family protein</fullName>
    </submittedName>
</protein>
<evidence type="ECO:0000313" key="4">
    <source>
        <dbReference type="EMBL" id="UOK73507.1"/>
    </source>
</evidence>
<dbReference type="AlphaFoldDB" id="A0A9E7D6B4"/>
<dbReference type="KEGG" id="apol:K9D25_22895"/>
<evidence type="ECO:0000259" key="2">
    <source>
        <dbReference type="Pfam" id="PF03972"/>
    </source>
</evidence>
<dbReference type="InterPro" id="IPR036148">
    <property type="entry name" value="MmgE/PrpD_sf"/>
</dbReference>
<dbReference type="RefSeq" id="WP_244451126.1">
    <property type="nucleotide sequence ID" value="NZ_CP083241.1"/>
</dbReference>
<dbReference type="PANTHER" id="PTHR16943">
    <property type="entry name" value="2-METHYLCITRATE DEHYDRATASE-RELATED"/>
    <property type="match status" value="1"/>
</dbReference>
<dbReference type="Gene3D" id="1.10.4100.10">
    <property type="entry name" value="2-methylcitrate dehydratase PrpD"/>
    <property type="match status" value="1"/>
</dbReference>
<dbReference type="InterPro" id="IPR042188">
    <property type="entry name" value="MmgE/PrpD_sf_2"/>
</dbReference>
<dbReference type="InterPro" id="IPR005656">
    <property type="entry name" value="MmgE_PrpD"/>
</dbReference>
<reference evidence="4" key="1">
    <citation type="submission" date="2021-09" db="EMBL/GenBank/DDBJ databases">
        <title>Network and meta-omics reveal the key degrader and cooperation patterns in an efficient 1,4-dioxane-degrading microbial community.</title>
        <authorList>
            <person name="Dai C."/>
        </authorList>
    </citation>
    <scope>NUCLEOTIDE SEQUENCE</scope>
    <source>
        <strain evidence="4">ZM13</strain>
        <plasmid evidence="4">pB</plasmid>
    </source>
</reference>
<evidence type="ECO:0000313" key="5">
    <source>
        <dbReference type="Proteomes" id="UP000831684"/>
    </source>
</evidence>
<organism evidence="4 5">
    <name type="scientific">Ancylobacter polymorphus</name>
    <dbReference type="NCBI Taxonomy" id="223390"/>
    <lineage>
        <taxon>Bacteria</taxon>
        <taxon>Pseudomonadati</taxon>
        <taxon>Pseudomonadota</taxon>
        <taxon>Alphaproteobacteria</taxon>
        <taxon>Hyphomicrobiales</taxon>
        <taxon>Xanthobacteraceae</taxon>
        <taxon>Ancylobacter</taxon>
    </lineage>
</organism>
<dbReference type="InterPro" id="IPR045337">
    <property type="entry name" value="MmgE_PrpD_C"/>
</dbReference>
<name>A0A9E7D6B4_9HYPH</name>
<dbReference type="EMBL" id="CP083241">
    <property type="protein sequence ID" value="UOK73507.1"/>
    <property type="molecule type" value="Genomic_DNA"/>
</dbReference>
<feature type="domain" description="MmgE/PrpD C-terminal" evidence="3">
    <location>
        <begin position="279"/>
        <end position="444"/>
    </location>
</feature>
<dbReference type="InterPro" id="IPR045336">
    <property type="entry name" value="MmgE_PrpD_N"/>
</dbReference>
<proteinExistence type="inferred from homology"/>
<dbReference type="Gene3D" id="3.30.1330.120">
    <property type="entry name" value="2-methylcitrate dehydratase PrpD"/>
    <property type="match status" value="1"/>
</dbReference>